<gene>
    <name evidence="2" type="ORF">FMOSSE_LOCUS11698</name>
</gene>
<organism evidence="2 3">
    <name type="scientific">Funneliformis mosseae</name>
    <name type="common">Endomycorrhizal fungus</name>
    <name type="synonym">Glomus mosseae</name>
    <dbReference type="NCBI Taxonomy" id="27381"/>
    <lineage>
        <taxon>Eukaryota</taxon>
        <taxon>Fungi</taxon>
        <taxon>Fungi incertae sedis</taxon>
        <taxon>Mucoromycota</taxon>
        <taxon>Glomeromycotina</taxon>
        <taxon>Glomeromycetes</taxon>
        <taxon>Glomerales</taxon>
        <taxon>Glomeraceae</taxon>
        <taxon>Funneliformis</taxon>
    </lineage>
</organism>
<dbReference type="EMBL" id="CAJVPP010004817">
    <property type="protein sequence ID" value="CAG8655864.1"/>
    <property type="molecule type" value="Genomic_DNA"/>
</dbReference>
<dbReference type="Proteomes" id="UP000789375">
    <property type="component" value="Unassembled WGS sequence"/>
</dbReference>
<comment type="caution">
    <text evidence="2">The sequence shown here is derived from an EMBL/GenBank/DDBJ whole genome shotgun (WGS) entry which is preliminary data.</text>
</comment>
<evidence type="ECO:0000313" key="2">
    <source>
        <dbReference type="EMBL" id="CAG8655864.1"/>
    </source>
</evidence>
<evidence type="ECO:0000256" key="1">
    <source>
        <dbReference type="SAM" id="MobiDB-lite"/>
    </source>
</evidence>
<keyword evidence="3" id="KW-1185">Reference proteome</keyword>
<feature type="region of interest" description="Disordered" evidence="1">
    <location>
        <begin position="1"/>
        <end position="20"/>
    </location>
</feature>
<dbReference type="AlphaFoldDB" id="A0A9N9H4E6"/>
<proteinExistence type="predicted"/>
<name>A0A9N9H4E6_FUNMO</name>
<sequence length="64" mass="7130">MVGLRMRADTPNLDESGSELPHTITQAGMRANTPNSDESGLELPTIKITIRHDYITFSSKSIKW</sequence>
<reference evidence="2" key="1">
    <citation type="submission" date="2021-06" db="EMBL/GenBank/DDBJ databases">
        <authorList>
            <person name="Kallberg Y."/>
            <person name="Tangrot J."/>
            <person name="Rosling A."/>
        </authorList>
    </citation>
    <scope>NUCLEOTIDE SEQUENCE</scope>
    <source>
        <strain evidence="2">87-6 pot B 2015</strain>
    </source>
</reference>
<evidence type="ECO:0000313" key="3">
    <source>
        <dbReference type="Proteomes" id="UP000789375"/>
    </source>
</evidence>
<protein>
    <submittedName>
        <fullName evidence="2">16592_t:CDS:1</fullName>
    </submittedName>
</protein>
<accession>A0A9N9H4E6</accession>